<dbReference type="EMBL" id="BTSX01000005">
    <property type="protein sequence ID" value="GMS98643.1"/>
    <property type="molecule type" value="Genomic_DNA"/>
</dbReference>
<feature type="non-terminal residue" evidence="2">
    <location>
        <position position="150"/>
    </location>
</feature>
<proteinExistence type="predicted"/>
<keyword evidence="1" id="KW-0472">Membrane</keyword>
<sequence>FPAMKFILRLAIGIPMAILTAVCLHLNIVLWRIITIQKDFIEPTFRRHVIALIAANVDIVALLIEMGTFQIVGYNLTSVYTLLPIALFNVTYPDWLLITFSTPDSFWSHVILYTNFTIALDRFLMFATPRIYEHLSGWKHYVLVLLPWVV</sequence>
<evidence type="ECO:0000313" key="3">
    <source>
        <dbReference type="Proteomes" id="UP001432027"/>
    </source>
</evidence>
<protein>
    <recommendedName>
        <fullName evidence="4">G protein-coupled receptor</fullName>
    </recommendedName>
</protein>
<accession>A0AAV5TX69</accession>
<evidence type="ECO:0000256" key="1">
    <source>
        <dbReference type="SAM" id="Phobius"/>
    </source>
</evidence>
<reference evidence="2" key="1">
    <citation type="submission" date="2023-10" db="EMBL/GenBank/DDBJ databases">
        <title>Genome assembly of Pristionchus species.</title>
        <authorList>
            <person name="Yoshida K."/>
            <person name="Sommer R.J."/>
        </authorList>
    </citation>
    <scope>NUCLEOTIDE SEQUENCE</scope>
    <source>
        <strain evidence="2">RS0144</strain>
    </source>
</reference>
<dbReference type="AlphaFoldDB" id="A0AAV5TX69"/>
<name>A0AAV5TX69_9BILA</name>
<organism evidence="2 3">
    <name type="scientific">Pristionchus entomophagus</name>
    <dbReference type="NCBI Taxonomy" id="358040"/>
    <lineage>
        <taxon>Eukaryota</taxon>
        <taxon>Metazoa</taxon>
        <taxon>Ecdysozoa</taxon>
        <taxon>Nematoda</taxon>
        <taxon>Chromadorea</taxon>
        <taxon>Rhabditida</taxon>
        <taxon>Rhabditina</taxon>
        <taxon>Diplogasteromorpha</taxon>
        <taxon>Diplogasteroidea</taxon>
        <taxon>Neodiplogasteridae</taxon>
        <taxon>Pristionchus</taxon>
    </lineage>
</organism>
<gene>
    <name evidence="2" type="ORF">PENTCL1PPCAC_20818</name>
</gene>
<feature type="transmembrane region" description="Helical" evidence="1">
    <location>
        <begin position="78"/>
        <end position="98"/>
    </location>
</feature>
<dbReference type="Proteomes" id="UP001432027">
    <property type="component" value="Unassembled WGS sequence"/>
</dbReference>
<feature type="transmembrane region" description="Helical" evidence="1">
    <location>
        <begin position="49"/>
        <end position="72"/>
    </location>
</feature>
<feature type="transmembrane region" description="Helical" evidence="1">
    <location>
        <begin position="110"/>
        <end position="132"/>
    </location>
</feature>
<evidence type="ECO:0008006" key="4">
    <source>
        <dbReference type="Google" id="ProtNLM"/>
    </source>
</evidence>
<evidence type="ECO:0000313" key="2">
    <source>
        <dbReference type="EMBL" id="GMS98643.1"/>
    </source>
</evidence>
<keyword evidence="3" id="KW-1185">Reference proteome</keyword>
<comment type="caution">
    <text evidence="2">The sequence shown here is derived from an EMBL/GenBank/DDBJ whole genome shotgun (WGS) entry which is preliminary data.</text>
</comment>
<keyword evidence="1" id="KW-1133">Transmembrane helix</keyword>
<feature type="non-terminal residue" evidence="2">
    <location>
        <position position="1"/>
    </location>
</feature>
<keyword evidence="1" id="KW-0812">Transmembrane</keyword>
<feature type="transmembrane region" description="Helical" evidence="1">
    <location>
        <begin position="6"/>
        <end position="28"/>
    </location>
</feature>